<dbReference type="InterPro" id="IPR021328">
    <property type="entry name" value="CotB-like"/>
</dbReference>
<proteinExistence type="predicted"/>
<dbReference type="Gene3D" id="1.20.1260.120">
    <property type="entry name" value="Protein of unknown function DUF2935"/>
    <property type="match status" value="1"/>
</dbReference>
<dbReference type="RefSeq" id="WP_019224799.1">
    <property type="nucleotide sequence ID" value="NZ_CP046996.1"/>
</dbReference>
<dbReference type="AlphaFoldDB" id="A0A857DLJ3"/>
<evidence type="ECO:0000313" key="1">
    <source>
        <dbReference type="EMBL" id="QHA01468.1"/>
    </source>
</evidence>
<protein>
    <submittedName>
        <fullName evidence="1">DUF2935 domain-containing protein</fullName>
    </submittedName>
</protein>
<dbReference type="Proteomes" id="UP000430508">
    <property type="component" value="Chromosome"/>
</dbReference>
<sequence length="140" mass="16221">MQFSSGEQTPLRLLDEANFWKHQEYEHTNVIREIVPDLERKFVEELKEWEQALTRTHSQVVQLTETLVRYGNTQPVVADQALRLISFSLEQSGRFVKFLFEILDLSQAVKKNPTAAAVIKHIIRESEYFIGITQTICSQG</sequence>
<dbReference type="EMBL" id="CP046996">
    <property type="protein sequence ID" value="QHA01468.1"/>
    <property type="molecule type" value="Genomic_DNA"/>
</dbReference>
<dbReference type="SUPFAM" id="SSF158430">
    <property type="entry name" value="Bacillus cereus metalloprotein-like"/>
    <property type="match status" value="1"/>
</dbReference>
<gene>
    <name evidence="1" type="ORF">GQ588_12870</name>
</gene>
<reference evidence="1 2" key="1">
    <citation type="submission" date="2019-12" db="EMBL/GenBank/DDBJ databases">
        <title>Sequence classification of anaerobic respiratory reductive dehalogenases: First we see many, then we see few.</title>
        <authorList>
            <person name="Molenda O."/>
            <person name="Puentes Jacome L.A."/>
            <person name="Cao X."/>
            <person name="Nesbo C.L."/>
            <person name="Tang S."/>
            <person name="Morson N."/>
            <person name="Patron J."/>
            <person name="Lomheim L."/>
            <person name="Wishart D.S."/>
            <person name="Edwards E.A."/>
        </authorList>
    </citation>
    <scope>NUCLEOTIDE SEQUENCE [LARGE SCALE GENOMIC DNA]</scope>
    <source>
        <strain evidence="1 2">12DCA</strain>
    </source>
</reference>
<organism evidence="1 2">
    <name type="scientific">Dehalobacter restrictus</name>
    <dbReference type="NCBI Taxonomy" id="55583"/>
    <lineage>
        <taxon>Bacteria</taxon>
        <taxon>Bacillati</taxon>
        <taxon>Bacillota</taxon>
        <taxon>Clostridia</taxon>
        <taxon>Eubacteriales</taxon>
        <taxon>Desulfitobacteriaceae</taxon>
        <taxon>Dehalobacter</taxon>
    </lineage>
</organism>
<accession>A0A857DLJ3</accession>
<name>A0A857DLJ3_9FIRM</name>
<dbReference type="Pfam" id="PF11155">
    <property type="entry name" value="DUF2935"/>
    <property type="match status" value="1"/>
</dbReference>
<evidence type="ECO:0000313" key="2">
    <source>
        <dbReference type="Proteomes" id="UP000430508"/>
    </source>
</evidence>